<organism evidence="1 2">
    <name type="scientific">Jimgerdemannia flammicorona</name>
    <dbReference type="NCBI Taxonomy" id="994334"/>
    <lineage>
        <taxon>Eukaryota</taxon>
        <taxon>Fungi</taxon>
        <taxon>Fungi incertae sedis</taxon>
        <taxon>Mucoromycota</taxon>
        <taxon>Mucoromycotina</taxon>
        <taxon>Endogonomycetes</taxon>
        <taxon>Endogonales</taxon>
        <taxon>Endogonaceae</taxon>
        <taxon>Jimgerdemannia</taxon>
    </lineage>
</organism>
<sequence>MIGPLNGGSINSSSSGGSDPALAVAALSSNVQVAKRSYPGKSAELVRATALLPGTYDERTDLEDWRCMFESAGVRRECMLRFLSLSVGVLMVPNHSLTIYCVRHSRHKRG</sequence>
<dbReference type="Proteomes" id="UP000274822">
    <property type="component" value="Unassembled WGS sequence"/>
</dbReference>
<dbReference type="EMBL" id="RBNJ01003484">
    <property type="protein sequence ID" value="RUS30874.1"/>
    <property type="molecule type" value="Genomic_DNA"/>
</dbReference>
<proteinExistence type="predicted"/>
<comment type="caution">
    <text evidence="1">The sequence shown here is derived from an EMBL/GenBank/DDBJ whole genome shotgun (WGS) entry which is preliminary data.</text>
</comment>
<evidence type="ECO:0000313" key="1">
    <source>
        <dbReference type="EMBL" id="RUS30874.1"/>
    </source>
</evidence>
<name>A0A433QM68_9FUNG</name>
<keyword evidence="2" id="KW-1185">Reference proteome</keyword>
<gene>
    <name evidence="1" type="ORF">BC938DRAFT_478834</name>
</gene>
<accession>A0A433QM68</accession>
<protein>
    <submittedName>
        <fullName evidence="1">Uncharacterized protein</fullName>
    </submittedName>
</protein>
<reference evidence="1 2" key="1">
    <citation type="journal article" date="2018" name="New Phytol.">
        <title>Phylogenomics of Endogonaceae and evolution of mycorrhizas within Mucoromycota.</title>
        <authorList>
            <person name="Chang Y."/>
            <person name="Desiro A."/>
            <person name="Na H."/>
            <person name="Sandor L."/>
            <person name="Lipzen A."/>
            <person name="Clum A."/>
            <person name="Barry K."/>
            <person name="Grigoriev I.V."/>
            <person name="Martin F.M."/>
            <person name="Stajich J.E."/>
            <person name="Smith M.E."/>
            <person name="Bonito G."/>
            <person name="Spatafora J.W."/>
        </authorList>
    </citation>
    <scope>NUCLEOTIDE SEQUENCE [LARGE SCALE GENOMIC DNA]</scope>
    <source>
        <strain evidence="1 2">AD002</strain>
    </source>
</reference>
<evidence type="ECO:0000313" key="2">
    <source>
        <dbReference type="Proteomes" id="UP000274822"/>
    </source>
</evidence>
<dbReference type="AlphaFoldDB" id="A0A433QM68"/>